<gene>
    <name evidence="2" type="ORF">MERR_LOCUS40781</name>
</gene>
<evidence type="ECO:0000256" key="1">
    <source>
        <dbReference type="SAM" id="Phobius"/>
    </source>
</evidence>
<keyword evidence="1" id="KW-1133">Transmembrane helix</keyword>
<feature type="transmembrane region" description="Helical" evidence="1">
    <location>
        <begin position="52"/>
        <end position="72"/>
    </location>
</feature>
<evidence type="ECO:0000313" key="3">
    <source>
        <dbReference type="Proteomes" id="UP000467841"/>
    </source>
</evidence>
<feature type="transmembrane region" description="Helical" evidence="1">
    <location>
        <begin position="79"/>
        <end position="101"/>
    </location>
</feature>
<dbReference type="EMBL" id="CACVBM020001540">
    <property type="protein sequence ID" value="CAA7053545.1"/>
    <property type="molecule type" value="Genomic_DNA"/>
</dbReference>
<evidence type="ECO:0000313" key="2">
    <source>
        <dbReference type="EMBL" id="CAA7053545.1"/>
    </source>
</evidence>
<name>A0A6D2KGA6_9BRAS</name>
<proteinExistence type="predicted"/>
<keyword evidence="1" id="KW-0812">Transmembrane</keyword>
<dbReference type="Proteomes" id="UP000467841">
    <property type="component" value="Unassembled WGS sequence"/>
</dbReference>
<reference evidence="2" key="1">
    <citation type="submission" date="2020-01" db="EMBL/GenBank/DDBJ databases">
        <authorList>
            <person name="Mishra B."/>
        </authorList>
    </citation>
    <scope>NUCLEOTIDE SEQUENCE [LARGE SCALE GENOMIC DNA]</scope>
</reference>
<feature type="transmembrane region" description="Helical" evidence="1">
    <location>
        <begin position="107"/>
        <end position="128"/>
    </location>
</feature>
<sequence length="150" mass="16610">MAAERSKLTVLLNVILFAMVVLVYSGFSTEVKVRLAFKKTYPEPATKSFIEGFLSTLGIGEAVHIFAFLLYYTVRKDCLITRVVVDELSVMVGCVLLGILSLKIDPYPAGVVVGFSVVVGAYSIYMMIRRVVAVLRMRNEKIRPEVKIGA</sequence>
<comment type="caution">
    <text evidence="2">The sequence shown here is derived from an EMBL/GenBank/DDBJ whole genome shotgun (WGS) entry which is preliminary data.</text>
</comment>
<accession>A0A6D2KGA6</accession>
<organism evidence="2 3">
    <name type="scientific">Microthlaspi erraticum</name>
    <dbReference type="NCBI Taxonomy" id="1685480"/>
    <lineage>
        <taxon>Eukaryota</taxon>
        <taxon>Viridiplantae</taxon>
        <taxon>Streptophyta</taxon>
        <taxon>Embryophyta</taxon>
        <taxon>Tracheophyta</taxon>
        <taxon>Spermatophyta</taxon>
        <taxon>Magnoliopsida</taxon>
        <taxon>eudicotyledons</taxon>
        <taxon>Gunneridae</taxon>
        <taxon>Pentapetalae</taxon>
        <taxon>rosids</taxon>
        <taxon>malvids</taxon>
        <taxon>Brassicales</taxon>
        <taxon>Brassicaceae</taxon>
        <taxon>Coluteocarpeae</taxon>
        <taxon>Microthlaspi</taxon>
    </lineage>
</organism>
<keyword evidence="1" id="KW-0472">Membrane</keyword>
<keyword evidence="3" id="KW-1185">Reference proteome</keyword>
<dbReference type="AlphaFoldDB" id="A0A6D2KGA6"/>
<protein>
    <submittedName>
        <fullName evidence="2">Uncharacterized protein</fullName>
    </submittedName>
</protein>